<comment type="similarity">
    <text evidence="3 11">Belongs to the FMO family.</text>
</comment>
<keyword evidence="6" id="KW-0521">NADP</keyword>
<dbReference type="SUPFAM" id="SSF51905">
    <property type="entry name" value="FAD/NAD(P)-binding domain"/>
    <property type="match status" value="2"/>
</dbReference>
<dbReference type="Proteomes" id="UP000824890">
    <property type="component" value="Unassembled WGS sequence"/>
</dbReference>
<dbReference type="InterPro" id="IPR050982">
    <property type="entry name" value="Auxin_biosynth/cation_transpt"/>
</dbReference>
<keyword evidence="7 11" id="KW-0560">Oxidoreductase</keyword>
<evidence type="ECO:0000313" key="13">
    <source>
        <dbReference type="Proteomes" id="UP000824890"/>
    </source>
</evidence>
<evidence type="ECO:0000256" key="7">
    <source>
        <dbReference type="ARBA" id="ARBA00023002"/>
    </source>
</evidence>
<dbReference type="InterPro" id="IPR036188">
    <property type="entry name" value="FAD/NAD-bd_sf"/>
</dbReference>
<evidence type="ECO:0000256" key="5">
    <source>
        <dbReference type="ARBA" id="ARBA00022827"/>
    </source>
</evidence>
<accession>A0ABQ8AQE1</accession>
<dbReference type="InterPro" id="IPR020946">
    <property type="entry name" value="Flavin_mOase-like"/>
</dbReference>
<dbReference type="PRINTS" id="PR00469">
    <property type="entry name" value="PNDRDTASEII"/>
</dbReference>
<dbReference type="Pfam" id="PF00743">
    <property type="entry name" value="FMO-like"/>
    <property type="match status" value="1"/>
</dbReference>
<comment type="catalytic activity">
    <reaction evidence="10">
        <text>indole-3-pyruvate + NADPH + O2 + H(+) = (indol-3-yl)acetate + CO2 + NADP(+) + H2O</text>
        <dbReference type="Rhea" id="RHEA:34331"/>
        <dbReference type="ChEBI" id="CHEBI:15377"/>
        <dbReference type="ChEBI" id="CHEBI:15378"/>
        <dbReference type="ChEBI" id="CHEBI:15379"/>
        <dbReference type="ChEBI" id="CHEBI:16526"/>
        <dbReference type="ChEBI" id="CHEBI:17640"/>
        <dbReference type="ChEBI" id="CHEBI:30854"/>
        <dbReference type="ChEBI" id="CHEBI:57783"/>
        <dbReference type="ChEBI" id="CHEBI:58349"/>
        <dbReference type="EC" id="1.14.13.168"/>
    </reaction>
</comment>
<evidence type="ECO:0000256" key="3">
    <source>
        <dbReference type="ARBA" id="ARBA00009183"/>
    </source>
</evidence>
<dbReference type="PANTHER" id="PTHR43539">
    <property type="entry name" value="FLAVIN-BINDING MONOOXYGENASE-LIKE PROTEIN (AFU_ORTHOLOGUE AFUA_4G09220)"/>
    <property type="match status" value="1"/>
</dbReference>
<sequence>MTVSSALQKLISIPSSPLHTTMDSHSCHQTKQIILVHGPIIIGAGPSGLATSACLSSRGVPSLILERSDSVASLWKSKTYDRLKLHLPKHYCRLPLLDFPENFPKYPSKNEFLDYLESYASHFGIVPRFNENVQNASYDSSSGLWRVKTLSGAEYLSKWLVVASGENADAYAPEVPGIVKFSGGRIIHASEYKSGEEFRQQKVLVVGCGNSGMEISLDLVRHNASPHLVVRNTVHVLPREILGLSTFGIGMTLLKCLPLRFVDKFLLLMANLSFGNTDRLGLRRPKTGPLELKNVTGKTPVLDVGAMTLIRSGKIQFSSSSEKIMEGVQEITKKGAKFMDGQEKEFDSIIFATGYKSNVPTWLQGSDFFTKEGMPKTPFPNSWRGGKGLYTVGFTRRGLLGTASDAVKIAGQIADQWRDIKGATKNLCSSRFVIISKS</sequence>
<keyword evidence="4 11" id="KW-0285">Flavoprotein</keyword>
<dbReference type="PANTHER" id="PTHR43539:SF54">
    <property type="entry name" value="INDOLE-3-PYRUVATE MONOOXYGENASE YUCCA1-RELATED"/>
    <property type="match status" value="1"/>
</dbReference>
<comment type="cofactor">
    <cofactor evidence="1 11">
        <name>FAD</name>
        <dbReference type="ChEBI" id="CHEBI:57692"/>
    </cofactor>
</comment>
<keyword evidence="5 11" id="KW-0274">FAD</keyword>
<keyword evidence="13" id="KW-1185">Reference proteome</keyword>
<reference evidence="12 13" key="1">
    <citation type="submission" date="2021-05" db="EMBL/GenBank/DDBJ databases">
        <title>Genome Assembly of Synthetic Allotetraploid Brassica napus Reveals Homoeologous Exchanges between Subgenomes.</title>
        <authorList>
            <person name="Davis J.T."/>
        </authorList>
    </citation>
    <scope>NUCLEOTIDE SEQUENCE [LARGE SCALE GENOMIC DNA]</scope>
    <source>
        <strain evidence="13">cv. Da-Ae</strain>
        <tissue evidence="12">Seedling</tissue>
    </source>
</reference>
<comment type="caution">
    <text evidence="12">The sequence shown here is derived from an EMBL/GenBank/DDBJ whole genome shotgun (WGS) entry which is preliminary data.</text>
</comment>
<name>A0ABQ8AQE1_BRANA</name>
<dbReference type="EMBL" id="JAGKQM010000013">
    <property type="protein sequence ID" value="KAH0894766.1"/>
    <property type="molecule type" value="Genomic_DNA"/>
</dbReference>
<evidence type="ECO:0000256" key="1">
    <source>
        <dbReference type="ARBA" id="ARBA00001974"/>
    </source>
</evidence>
<comment type="pathway">
    <text evidence="2">Plant hormone metabolism; auxin biosynthesis.</text>
</comment>
<dbReference type="EC" id="1.-.-.-" evidence="11"/>
<dbReference type="Gene3D" id="3.50.50.60">
    <property type="entry name" value="FAD/NAD(P)-binding domain"/>
    <property type="match status" value="1"/>
</dbReference>
<dbReference type="PRINTS" id="PR00368">
    <property type="entry name" value="FADPNR"/>
</dbReference>
<evidence type="ECO:0000313" key="12">
    <source>
        <dbReference type="EMBL" id="KAH0894766.1"/>
    </source>
</evidence>
<evidence type="ECO:0000256" key="2">
    <source>
        <dbReference type="ARBA" id="ARBA00004814"/>
    </source>
</evidence>
<proteinExistence type="inferred from homology"/>
<organism evidence="12 13">
    <name type="scientific">Brassica napus</name>
    <name type="common">Rape</name>
    <dbReference type="NCBI Taxonomy" id="3708"/>
    <lineage>
        <taxon>Eukaryota</taxon>
        <taxon>Viridiplantae</taxon>
        <taxon>Streptophyta</taxon>
        <taxon>Embryophyta</taxon>
        <taxon>Tracheophyta</taxon>
        <taxon>Spermatophyta</taxon>
        <taxon>Magnoliopsida</taxon>
        <taxon>eudicotyledons</taxon>
        <taxon>Gunneridae</taxon>
        <taxon>Pentapetalae</taxon>
        <taxon>rosids</taxon>
        <taxon>malvids</taxon>
        <taxon>Brassicales</taxon>
        <taxon>Brassicaceae</taxon>
        <taxon>Brassiceae</taxon>
        <taxon>Brassica</taxon>
    </lineage>
</organism>
<evidence type="ECO:0000256" key="8">
    <source>
        <dbReference type="ARBA" id="ARBA00023033"/>
    </source>
</evidence>
<gene>
    <name evidence="12" type="ORF">HID58_057195</name>
</gene>
<evidence type="ECO:0000256" key="4">
    <source>
        <dbReference type="ARBA" id="ARBA00022630"/>
    </source>
</evidence>
<keyword evidence="9" id="KW-0073">Auxin biosynthesis</keyword>
<evidence type="ECO:0000256" key="10">
    <source>
        <dbReference type="ARBA" id="ARBA00047707"/>
    </source>
</evidence>
<protein>
    <recommendedName>
        <fullName evidence="11">Flavin-containing monooxygenase</fullName>
        <ecNumber evidence="11">1.-.-.-</ecNumber>
    </recommendedName>
</protein>
<evidence type="ECO:0000256" key="9">
    <source>
        <dbReference type="ARBA" id="ARBA00023070"/>
    </source>
</evidence>
<evidence type="ECO:0000256" key="6">
    <source>
        <dbReference type="ARBA" id="ARBA00022857"/>
    </source>
</evidence>
<keyword evidence="8 11" id="KW-0503">Monooxygenase</keyword>
<evidence type="ECO:0000256" key="11">
    <source>
        <dbReference type="RuleBase" id="RU361177"/>
    </source>
</evidence>